<dbReference type="InterPro" id="IPR049886">
    <property type="entry name" value="CFI_box_CTERM_dom"/>
</dbReference>
<reference evidence="1 2" key="1">
    <citation type="submission" date="2024-04" db="EMBL/GenBank/DDBJ databases">
        <title>Novel species of the genus Ideonella isolated from streams.</title>
        <authorList>
            <person name="Lu H."/>
        </authorList>
    </citation>
    <scope>NUCLEOTIDE SEQUENCE [LARGE SCALE GENOMIC DNA]</scope>
    <source>
        <strain evidence="1 2">BYS139W</strain>
    </source>
</reference>
<comment type="caution">
    <text evidence="1">The sequence shown here is derived from an EMBL/GenBank/DDBJ whole genome shotgun (WGS) entry which is preliminary data.</text>
</comment>
<dbReference type="Proteomes" id="UP001368500">
    <property type="component" value="Unassembled WGS sequence"/>
</dbReference>
<proteinExistence type="predicted"/>
<protein>
    <submittedName>
        <fullName evidence="1">CFI-box-CTERM domain-containing protein</fullName>
    </submittedName>
</protein>
<dbReference type="NCBIfam" id="NF041770">
    <property type="entry name" value="CFI_box_CTERM"/>
    <property type="match status" value="1"/>
</dbReference>
<keyword evidence="2" id="KW-1185">Reference proteome</keyword>
<gene>
    <name evidence="1" type="ORF">AACH11_18830</name>
</gene>
<dbReference type="EMBL" id="JBBUTF010000018">
    <property type="protein sequence ID" value="MEK8028021.1"/>
    <property type="molecule type" value="Genomic_DNA"/>
</dbReference>
<organism evidence="1 2">
    <name type="scientific">Pseudaquabacterium rugosum</name>
    <dbReference type="NCBI Taxonomy" id="2984194"/>
    <lineage>
        <taxon>Bacteria</taxon>
        <taxon>Pseudomonadati</taxon>
        <taxon>Pseudomonadota</taxon>
        <taxon>Betaproteobacteria</taxon>
        <taxon>Burkholderiales</taxon>
        <taxon>Sphaerotilaceae</taxon>
        <taxon>Pseudaquabacterium</taxon>
    </lineage>
</organism>
<evidence type="ECO:0000313" key="1">
    <source>
        <dbReference type="EMBL" id="MEK8028021.1"/>
    </source>
</evidence>
<dbReference type="RefSeq" id="WP_341375803.1">
    <property type="nucleotide sequence ID" value="NZ_JBBUTF010000018.1"/>
</dbReference>
<sequence>MSAAKIDELDSLLQSAMEAGSFKDVHKYSSLLLEIDSTRSSAWILKAAATSALMVNSDEVGIEEVVFCLDRGKNGSESSAITAAVKVINSSCRKAINKLDAVLKEKILDQQKIPMPQGGSVILHRVAQVGYASLTAKGLAPKRLSFIKLLEKCYEILPSEDGLMVLVEEVNSFLSHSSKYSNYLDSETEIKSYILRLQSKLGGAAKNLGIEIPKTSKSQSGCFIATAAVGSYDHPKVVALRIFRDCFLKRHRFGLIFIDFYYKTSPPIANWISRKEMRKLLVLWLVVNPLSKISARLLK</sequence>
<accession>A0ABU9BEC8</accession>
<evidence type="ECO:0000313" key="2">
    <source>
        <dbReference type="Proteomes" id="UP001368500"/>
    </source>
</evidence>
<name>A0ABU9BEC8_9BURK</name>